<dbReference type="AlphaFoldDB" id="A0A1H9YA26"/>
<protein>
    <submittedName>
        <fullName evidence="7">Multisubunit sodium/proton antiporter, MrpC subunit</fullName>
    </submittedName>
</protein>
<evidence type="ECO:0000256" key="3">
    <source>
        <dbReference type="ARBA" id="ARBA00022692"/>
    </source>
</evidence>
<feature type="transmembrane region" description="Helical" evidence="6">
    <location>
        <begin position="78"/>
        <end position="101"/>
    </location>
</feature>
<feature type="transmembrane region" description="Helical" evidence="6">
    <location>
        <begin position="38"/>
        <end position="58"/>
    </location>
</feature>
<dbReference type="PANTHER" id="PTHR34583">
    <property type="entry name" value="ANTIPORTER SUBUNIT MNHC2-RELATED"/>
    <property type="match status" value="1"/>
</dbReference>
<dbReference type="NCBIfam" id="NF005624">
    <property type="entry name" value="PRK07375.2-3"/>
    <property type="match status" value="1"/>
</dbReference>
<sequence length="123" mass="13896">MMEFIRALITNYYYFVSILLFLIGFHTMLTHSNLIKKVIGMNIMETSIFLFFVAIGYVDGKNAPILNEKAVGYINPLPSALILTGLVVGVSLTAFSLSLIVKLYKYYGTLDADEIMRIRSQEE</sequence>
<keyword evidence="8" id="KW-1185">Reference proteome</keyword>
<dbReference type="EMBL" id="FOIF01000002">
    <property type="protein sequence ID" value="SES65794.1"/>
    <property type="molecule type" value="Genomic_DNA"/>
</dbReference>
<dbReference type="Proteomes" id="UP000243819">
    <property type="component" value="Unassembled WGS sequence"/>
</dbReference>
<dbReference type="NCBIfam" id="NF005621">
    <property type="entry name" value="PRK07375.1-6"/>
    <property type="match status" value="1"/>
</dbReference>
<keyword evidence="3 6" id="KW-0812">Transmembrane</keyword>
<dbReference type="PANTHER" id="PTHR34583:SF3">
    <property type="entry name" value="MULTISUBUNIT SODIUM_HYDROGEN ANTIPORTER, MNHC SUBUNIT"/>
    <property type="match status" value="1"/>
</dbReference>
<evidence type="ECO:0000313" key="7">
    <source>
        <dbReference type="EMBL" id="SES65794.1"/>
    </source>
</evidence>
<keyword evidence="4 6" id="KW-1133">Transmembrane helix</keyword>
<accession>A0A1H9YA26</accession>
<evidence type="ECO:0000256" key="6">
    <source>
        <dbReference type="SAM" id="Phobius"/>
    </source>
</evidence>
<evidence type="ECO:0000256" key="2">
    <source>
        <dbReference type="ARBA" id="ARBA00010388"/>
    </source>
</evidence>
<keyword evidence="5 6" id="KW-0472">Membrane</keyword>
<dbReference type="InterPro" id="IPR050601">
    <property type="entry name" value="CPA3_antiporter_subunitC"/>
</dbReference>
<evidence type="ECO:0000256" key="4">
    <source>
        <dbReference type="ARBA" id="ARBA00022989"/>
    </source>
</evidence>
<proteinExistence type="inferred from homology"/>
<feature type="transmembrane region" description="Helical" evidence="6">
    <location>
        <begin position="12"/>
        <end position="31"/>
    </location>
</feature>
<reference evidence="8" key="1">
    <citation type="submission" date="2016-10" db="EMBL/GenBank/DDBJ databases">
        <authorList>
            <person name="Varghese N."/>
            <person name="Submissions S."/>
        </authorList>
    </citation>
    <scope>NUCLEOTIDE SEQUENCE [LARGE SCALE GENOMIC DNA]</scope>
    <source>
        <strain evidence="8">DSM 13577</strain>
    </source>
</reference>
<dbReference type="Pfam" id="PF00420">
    <property type="entry name" value="Oxidored_q2"/>
    <property type="match status" value="1"/>
</dbReference>
<gene>
    <name evidence="7" type="ORF">SAMN03080614_100253</name>
</gene>
<dbReference type="Gene3D" id="1.10.287.3510">
    <property type="match status" value="1"/>
</dbReference>
<name>A0A1H9YA26_9FIRM</name>
<dbReference type="RefSeq" id="WP_341422604.1">
    <property type="nucleotide sequence ID" value="NZ_FOIF01000002.1"/>
</dbReference>
<comment type="similarity">
    <text evidence="2">Belongs to the CPA3 antiporters (TC 2.A.63) subunit C family.</text>
</comment>
<organism evidence="7 8">
    <name type="scientific">Anaerobranca gottschalkii DSM 13577</name>
    <dbReference type="NCBI Taxonomy" id="1120990"/>
    <lineage>
        <taxon>Bacteria</taxon>
        <taxon>Bacillati</taxon>
        <taxon>Bacillota</taxon>
        <taxon>Clostridia</taxon>
        <taxon>Eubacteriales</taxon>
        <taxon>Proteinivoracaceae</taxon>
        <taxon>Anaerobranca</taxon>
    </lineage>
</organism>
<dbReference type="GO" id="GO:0016020">
    <property type="term" value="C:membrane"/>
    <property type="evidence" value="ECO:0007669"/>
    <property type="project" value="UniProtKB-SubCell"/>
</dbReference>
<evidence type="ECO:0000256" key="5">
    <source>
        <dbReference type="ARBA" id="ARBA00023136"/>
    </source>
</evidence>
<evidence type="ECO:0000313" key="8">
    <source>
        <dbReference type="Proteomes" id="UP000243819"/>
    </source>
</evidence>
<evidence type="ECO:0000256" key="1">
    <source>
        <dbReference type="ARBA" id="ARBA00004141"/>
    </source>
</evidence>
<dbReference type="STRING" id="1120990.SAMN03080614_100253"/>
<comment type="subcellular location">
    <subcellularLocation>
        <location evidence="1">Membrane</location>
        <topology evidence="1">Multi-pass membrane protein</topology>
    </subcellularLocation>
</comment>
<dbReference type="InterPro" id="IPR039428">
    <property type="entry name" value="NUOK/Mnh_C1-like"/>
</dbReference>